<gene>
    <name evidence="1" type="ORF">TCAL_17042</name>
</gene>
<dbReference type="Proteomes" id="UP000318571">
    <property type="component" value="Chromosome 6"/>
</dbReference>
<proteinExistence type="predicted"/>
<reference evidence="1 2" key="1">
    <citation type="journal article" date="2018" name="Nat. Ecol. Evol.">
        <title>Genomic signatures of mitonuclear coevolution across populations of Tigriopus californicus.</title>
        <authorList>
            <person name="Barreto F.S."/>
            <person name="Watson E.T."/>
            <person name="Lima T.G."/>
            <person name="Willett C.S."/>
            <person name="Edmands S."/>
            <person name="Li W."/>
            <person name="Burton R.S."/>
        </authorList>
    </citation>
    <scope>NUCLEOTIDE SEQUENCE [LARGE SCALE GENOMIC DNA]</scope>
    <source>
        <strain evidence="1 2">San Diego</strain>
    </source>
</reference>
<name>A0A553PNH2_TIGCA</name>
<comment type="caution">
    <text evidence="1">The sequence shown here is derived from an EMBL/GenBank/DDBJ whole genome shotgun (WGS) entry which is preliminary data.</text>
</comment>
<evidence type="ECO:0000313" key="1">
    <source>
        <dbReference type="EMBL" id="TRY79235.1"/>
    </source>
</evidence>
<sequence length="276" mass="30661">MIAESVGLGHVPESRHHLNQALDLAVAEAKSRCGKCISNRGIGFGIVFGPTHSKSEFRNQPWSQDNSKKSLAGQIGLAFYWSSIHPLARQYHHQQLELALAKPKSRRYSASLLASASMWQIPSPALYKQFLSERILSLPGLTTIKRLSSNLSLNEVESPELKIAQLDAALQAKDLALQAKDAALQAKDAAIEEMKKSNKQLCEEMACVKLADKLKETLSLATRGNEDPKQLARQMTEKIDEAKDYRARQQKQIISDDSMKQINVGGSNLQFYYLQG</sequence>
<dbReference type="AlphaFoldDB" id="A0A553PNH2"/>
<evidence type="ECO:0000313" key="2">
    <source>
        <dbReference type="Proteomes" id="UP000318571"/>
    </source>
</evidence>
<dbReference type="EMBL" id="VCGU01000002">
    <property type="protein sequence ID" value="TRY79235.1"/>
    <property type="molecule type" value="Genomic_DNA"/>
</dbReference>
<organism evidence="1 2">
    <name type="scientific">Tigriopus californicus</name>
    <name type="common">Marine copepod</name>
    <dbReference type="NCBI Taxonomy" id="6832"/>
    <lineage>
        <taxon>Eukaryota</taxon>
        <taxon>Metazoa</taxon>
        <taxon>Ecdysozoa</taxon>
        <taxon>Arthropoda</taxon>
        <taxon>Crustacea</taxon>
        <taxon>Multicrustacea</taxon>
        <taxon>Hexanauplia</taxon>
        <taxon>Copepoda</taxon>
        <taxon>Harpacticoida</taxon>
        <taxon>Harpacticidae</taxon>
        <taxon>Tigriopus</taxon>
    </lineage>
</organism>
<keyword evidence="2" id="KW-1185">Reference proteome</keyword>
<accession>A0A553PNH2</accession>
<protein>
    <submittedName>
        <fullName evidence="1">Uncharacterized protein</fullName>
    </submittedName>
</protein>